<feature type="domain" description="C2H2-type" evidence="16">
    <location>
        <begin position="69"/>
        <end position="96"/>
    </location>
</feature>
<dbReference type="InterPro" id="IPR050806">
    <property type="entry name" value="pacC/RIM101"/>
</dbReference>
<evidence type="ECO:0000256" key="1">
    <source>
        <dbReference type="ARBA" id="ARBA00004123"/>
    </source>
</evidence>
<keyword evidence="8" id="KW-0238">DNA-binding</keyword>
<dbReference type="PROSITE" id="PS50157">
    <property type="entry name" value="ZINC_FINGER_C2H2_2"/>
    <property type="match status" value="2"/>
</dbReference>
<dbReference type="GO" id="GO:0003677">
    <property type="term" value="F:DNA binding"/>
    <property type="evidence" value="ECO:0007669"/>
    <property type="project" value="UniProtKB-KW"/>
</dbReference>
<evidence type="ECO:0000256" key="11">
    <source>
        <dbReference type="ARBA" id="ARBA00023242"/>
    </source>
</evidence>
<comment type="similarity">
    <text evidence="12">Belongs to the pacC/RIM101 family.</text>
</comment>
<dbReference type="PANTHER" id="PTHR47257">
    <property type="entry name" value="PH-RESPONSE TRANSCRIPTION FACTOR PACC/RIM101"/>
    <property type="match status" value="1"/>
</dbReference>
<keyword evidence="7" id="KW-0805">Transcription regulation</keyword>
<keyword evidence="10" id="KW-0804">Transcription</keyword>
<comment type="subcellular location">
    <subcellularLocation>
        <location evidence="1">Nucleus</location>
    </subcellularLocation>
</comment>
<evidence type="ECO:0000256" key="6">
    <source>
        <dbReference type="ARBA" id="ARBA00022833"/>
    </source>
</evidence>
<feature type="non-terminal residue" evidence="17">
    <location>
        <position position="555"/>
    </location>
</feature>
<reference evidence="19" key="2">
    <citation type="submission" date="2020-04" db="EMBL/GenBank/DDBJ databases">
        <authorList>
            <consortium name="NCBI Genome Project"/>
        </authorList>
    </citation>
    <scope>NUCLEOTIDE SEQUENCE</scope>
    <source>
        <strain evidence="19">CBS 781.70</strain>
    </source>
</reference>
<keyword evidence="6" id="KW-0862">Zinc</keyword>
<feature type="region of interest" description="Disordered" evidence="15">
    <location>
        <begin position="85"/>
        <end position="120"/>
    </location>
</feature>
<feature type="domain" description="C2H2-type" evidence="16">
    <location>
        <begin position="39"/>
        <end position="68"/>
    </location>
</feature>
<evidence type="ECO:0000256" key="9">
    <source>
        <dbReference type="ARBA" id="ARBA00023159"/>
    </source>
</evidence>
<evidence type="ECO:0000256" key="14">
    <source>
        <dbReference type="PROSITE-ProRule" id="PRU00042"/>
    </source>
</evidence>
<dbReference type="GO" id="GO:0045944">
    <property type="term" value="P:positive regulation of transcription by RNA polymerase II"/>
    <property type="evidence" value="ECO:0007669"/>
    <property type="project" value="TreeGrafter"/>
</dbReference>
<feature type="compositionally biased region" description="Polar residues" evidence="15">
    <location>
        <begin position="459"/>
        <end position="473"/>
    </location>
</feature>
<dbReference type="PANTHER" id="PTHR47257:SF1">
    <property type="entry name" value="PH-RESPONSE TRANSCRIPTION FACTOR PACC_RIM101"/>
    <property type="match status" value="1"/>
</dbReference>
<evidence type="ECO:0000259" key="16">
    <source>
        <dbReference type="PROSITE" id="PS50157"/>
    </source>
</evidence>
<organism evidence="17">
    <name type="scientific">Eremomyces bilateralis CBS 781.70</name>
    <dbReference type="NCBI Taxonomy" id="1392243"/>
    <lineage>
        <taxon>Eukaryota</taxon>
        <taxon>Fungi</taxon>
        <taxon>Dikarya</taxon>
        <taxon>Ascomycota</taxon>
        <taxon>Pezizomycotina</taxon>
        <taxon>Dothideomycetes</taxon>
        <taxon>Dothideomycetes incertae sedis</taxon>
        <taxon>Eremomycetales</taxon>
        <taxon>Eremomycetaceae</taxon>
        <taxon>Eremomyces</taxon>
    </lineage>
</organism>
<dbReference type="SUPFAM" id="SSF57667">
    <property type="entry name" value="beta-beta-alpha zinc fingers"/>
    <property type="match status" value="2"/>
</dbReference>
<protein>
    <recommendedName>
        <fullName evidence="13">pH-response transcription factor pacC/RIM101</fullName>
    </recommendedName>
</protein>
<evidence type="ECO:0000256" key="2">
    <source>
        <dbReference type="ARBA" id="ARBA00022491"/>
    </source>
</evidence>
<evidence type="ECO:0000256" key="8">
    <source>
        <dbReference type="ARBA" id="ARBA00023125"/>
    </source>
</evidence>
<evidence type="ECO:0000256" key="7">
    <source>
        <dbReference type="ARBA" id="ARBA00023015"/>
    </source>
</evidence>
<evidence type="ECO:0000256" key="10">
    <source>
        <dbReference type="ARBA" id="ARBA00023163"/>
    </source>
</evidence>
<keyword evidence="3" id="KW-0479">Metal-binding</keyword>
<keyword evidence="11" id="KW-0539">Nucleus</keyword>
<feature type="compositionally biased region" description="Polar residues" evidence="15">
    <location>
        <begin position="435"/>
        <end position="445"/>
    </location>
</feature>
<dbReference type="InterPro" id="IPR036236">
    <property type="entry name" value="Znf_C2H2_sf"/>
</dbReference>
<dbReference type="PROSITE" id="PS00028">
    <property type="entry name" value="ZINC_FINGER_C2H2_1"/>
    <property type="match status" value="2"/>
</dbReference>
<keyword evidence="4" id="KW-0677">Repeat</keyword>
<feature type="region of interest" description="Disordered" evidence="15">
    <location>
        <begin position="361"/>
        <end position="482"/>
    </location>
</feature>
<proteinExistence type="inferred from homology"/>
<evidence type="ECO:0000256" key="3">
    <source>
        <dbReference type="ARBA" id="ARBA00022723"/>
    </source>
</evidence>
<dbReference type="EMBL" id="ML975150">
    <property type="protein sequence ID" value="KAF1816628.1"/>
    <property type="molecule type" value="Genomic_DNA"/>
</dbReference>
<evidence type="ECO:0000313" key="19">
    <source>
        <dbReference type="RefSeq" id="XP_033538259.1"/>
    </source>
</evidence>
<dbReference type="Gene3D" id="3.30.160.60">
    <property type="entry name" value="Classic Zinc Finger"/>
    <property type="match status" value="2"/>
</dbReference>
<sequence length="555" mass="59582">DSLICQWVGCGERCSTAEQLYDHVCERHVGRKSTNNLNLTCQWGTCKTTTVKRDHITSHIRVHVPLKPHKCDFCGKAFKRPQDLKKHVKTHADDSVLHNSPPASNRGGHGQPGGYGSNSKHFTDLRAIATTANGYHGDYAAAGGYPYSGGPASAYHAASQGYPAGAVYYPVHPQSNQMESDYHVRKKATFDALKEFFGDVQNRKIDPSTYYDVGQRLMNAGVALPLMQSFHGGAGGDYHGGGVATAAYAQPPHMLPLPGLRKTDLSDIDRFLEQLQNTVYSDNPSHAAAAGVAQPGAHYVHTGVGYRSSNSPPNLAAGAAAAAAAATHGSTLAPLASSVSTETPALTPASSVMSYASTQSPVARTSAGPHGYPPLPPVTGMSEMGGSYTSSAPSSSLATSFDPDGRRRFSGGILQKAATPFHDVKMDSDDAPTPRGSSKTASVSSDLPRDVNRLRLVSPSLTNNIDPSLSSPAERSDGSDDTEHRWVDNVRYIEELRKIIKYKLEHEEYEAGGIASLNDEHSVSEYPYHIPKLDESKEDEQDAENLYPILRAVRD</sequence>
<feature type="non-terminal residue" evidence="17">
    <location>
        <position position="1"/>
    </location>
</feature>
<keyword evidence="9" id="KW-0010">Activator</keyword>
<keyword evidence="2" id="KW-0678">Repressor</keyword>
<feature type="compositionally biased region" description="Basic and acidic residues" evidence="15">
    <location>
        <begin position="85"/>
        <end position="96"/>
    </location>
</feature>
<reference evidence="19" key="3">
    <citation type="submission" date="2025-04" db="UniProtKB">
        <authorList>
            <consortium name="RefSeq"/>
        </authorList>
    </citation>
    <scope>IDENTIFICATION</scope>
    <source>
        <strain evidence="19">CBS 781.70</strain>
    </source>
</reference>
<evidence type="ECO:0000256" key="13">
    <source>
        <dbReference type="ARBA" id="ARBA00039490"/>
    </source>
</evidence>
<dbReference type="GeneID" id="54416269"/>
<keyword evidence="18" id="KW-1185">Reference proteome</keyword>
<evidence type="ECO:0000256" key="4">
    <source>
        <dbReference type="ARBA" id="ARBA00022737"/>
    </source>
</evidence>
<keyword evidence="5 14" id="KW-0863">Zinc-finger</keyword>
<dbReference type="GO" id="GO:0005634">
    <property type="term" value="C:nucleus"/>
    <property type="evidence" value="ECO:0007669"/>
    <property type="project" value="UniProtKB-SubCell"/>
</dbReference>
<dbReference type="OrthoDB" id="6155966at2759"/>
<dbReference type="Proteomes" id="UP000504638">
    <property type="component" value="Unplaced"/>
</dbReference>
<evidence type="ECO:0000313" key="18">
    <source>
        <dbReference type="Proteomes" id="UP000504638"/>
    </source>
</evidence>
<evidence type="ECO:0000256" key="15">
    <source>
        <dbReference type="SAM" id="MobiDB-lite"/>
    </source>
</evidence>
<reference evidence="17 19" key="1">
    <citation type="submission" date="2020-01" db="EMBL/GenBank/DDBJ databases">
        <authorList>
            <consortium name="DOE Joint Genome Institute"/>
            <person name="Haridas S."/>
            <person name="Albert R."/>
            <person name="Binder M."/>
            <person name="Bloem J."/>
            <person name="Labutti K."/>
            <person name="Salamov A."/>
            <person name="Andreopoulos B."/>
            <person name="Baker S.E."/>
            <person name="Barry K."/>
            <person name="Bills G."/>
            <person name="Bluhm B.H."/>
            <person name="Cannon C."/>
            <person name="Castanera R."/>
            <person name="Culley D.E."/>
            <person name="Daum C."/>
            <person name="Ezra D."/>
            <person name="Gonzalez J.B."/>
            <person name="Henrissat B."/>
            <person name="Kuo A."/>
            <person name="Liang C."/>
            <person name="Lipzen A."/>
            <person name="Lutzoni F."/>
            <person name="Magnuson J."/>
            <person name="Mondo S."/>
            <person name="Nolan M."/>
            <person name="Ohm R."/>
            <person name="Pangilinan J."/>
            <person name="Park H.-J."/>
            <person name="Ramirez L."/>
            <person name="Alfaro M."/>
            <person name="Sun H."/>
            <person name="Tritt A."/>
            <person name="Yoshinaga Y."/>
            <person name="Zwiers L.-H."/>
            <person name="Turgeon B.G."/>
            <person name="Goodwin S.B."/>
            <person name="Spatafora J.W."/>
            <person name="Crous P.W."/>
            <person name="Grigoriev I.V."/>
        </authorList>
    </citation>
    <scope>NUCLEOTIDE SEQUENCE</scope>
    <source>
        <strain evidence="17 19">CBS 781.70</strain>
    </source>
</reference>
<evidence type="ECO:0000256" key="12">
    <source>
        <dbReference type="ARBA" id="ARBA00038089"/>
    </source>
</evidence>
<accession>A0A6G1GEY7</accession>
<dbReference type="AlphaFoldDB" id="A0A6G1GEY7"/>
<gene>
    <name evidence="17 19" type="ORF">P152DRAFT_379375</name>
</gene>
<feature type="compositionally biased region" description="Gly residues" evidence="15">
    <location>
        <begin position="107"/>
        <end position="116"/>
    </location>
</feature>
<evidence type="ECO:0000313" key="17">
    <source>
        <dbReference type="EMBL" id="KAF1816628.1"/>
    </source>
</evidence>
<dbReference type="GO" id="GO:0008270">
    <property type="term" value="F:zinc ion binding"/>
    <property type="evidence" value="ECO:0007669"/>
    <property type="project" value="UniProtKB-KW"/>
</dbReference>
<dbReference type="SMART" id="SM00355">
    <property type="entry name" value="ZnF_C2H2"/>
    <property type="match status" value="3"/>
</dbReference>
<dbReference type="FunFam" id="3.30.160.60:FF:000993">
    <property type="entry name" value="pH-response transcription factor pacC/RIM101"/>
    <property type="match status" value="1"/>
</dbReference>
<dbReference type="RefSeq" id="XP_033538259.1">
    <property type="nucleotide sequence ID" value="XM_033675699.1"/>
</dbReference>
<evidence type="ECO:0000256" key="5">
    <source>
        <dbReference type="ARBA" id="ARBA00022771"/>
    </source>
</evidence>
<name>A0A6G1GEY7_9PEZI</name>
<feature type="compositionally biased region" description="Low complexity" evidence="15">
    <location>
        <begin position="387"/>
        <end position="400"/>
    </location>
</feature>
<dbReference type="InterPro" id="IPR013087">
    <property type="entry name" value="Znf_C2H2_type"/>
</dbReference>
<dbReference type="Pfam" id="PF00096">
    <property type="entry name" value="zf-C2H2"/>
    <property type="match status" value="1"/>
</dbReference>